<dbReference type="EMBL" id="MFGW01000066">
    <property type="protein sequence ID" value="OGF67212.1"/>
    <property type="molecule type" value="Genomic_DNA"/>
</dbReference>
<dbReference type="InterPro" id="IPR050090">
    <property type="entry name" value="Tyrosine_recombinase_XerCD"/>
</dbReference>
<evidence type="ECO:0000256" key="2">
    <source>
        <dbReference type="ARBA" id="ARBA00022908"/>
    </source>
</evidence>
<gene>
    <name evidence="5" type="ORF">A2Y62_11815</name>
</gene>
<keyword evidence="2" id="KW-0229">DNA integration</keyword>
<evidence type="ECO:0000256" key="3">
    <source>
        <dbReference type="ARBA" id="ARBA00023172"/>
    </source>
</evidence>
<dbReference type="PANTHER" id="PTHR30349">
    <property type="entry name" value="PHAGE INTEGRASE-RELATED"/>
    <property type="match status" value="1"/>
</dbReference>
<comment type="subcellular location">
    <subcellularLocation>
        <location evidence="1">Cytoplasm</location>
    </subcellularLocation>
</comment>
<reference evidence="5 6" key="1">
    <citation type="journal article" date="2016" name="Nat. Commun.">
        <title>Thousands of microbial genomes shed light on interconnected biogeochemical processes in an aquifer system.</title>
        <authorList>
            <person name="Anantharaman K."/>
            <person name="Brown C.T."/>
            <person name="Hug L.A."/>
            <person name="Sharon I."/>
            <person name="Castelle C.J."/>
            <person name="Probst A.J."/>
            <person name="Thomas B.C."/>
            <person name="Singh A."/>
            <person name="Wilkins M.J."/>
            <person name="Karaoz U."/>
            <person name="Brodie E.L."/>
            <person name="Williams K.H."/>
            <person name="Hubbard S.S."/>
            <person name="Banfield J.F."/>
        </authorList>
    </citation>
    <scope>NUCLEOTIDE SEQUENCE [LARGE SCALE GENOMIC DNA]</scope>
</reference>
<dbReference type="GO" id="GO:0003677">
    <property type="term" value="F:DNA binding"/>
    <property type="evidence" value="ECO:0007669"/>
    <property type="project" value="InterPro"/>
</dbReference>
<protein>
    <recommendedName>
        <fullName evidence="4">Tyr recombinase domain-containing protein</fullName>
    </recommendedName>
</protein>
<evidence type="ECO:0000256" key="1">
    <source>
        <dbReference type="ARBA" id="ARBA00004496"/>
    </source>
</evidence>
<evidence type="ECO:0000313" key="6">
    <source>
        <dbReference type="Proteomes" id="UP000178943"/>
    </source>
</evidence>
<name>A0A1F5VUS2_9BACT</name>
<evidence type="ECO:0000259" key="4">
    <source>
        <dbReference type="PROSITE" id="PS51898"/>
    </source>
</evidence>
<dbReference type="PROSITE" id="PS51898">
    <property type="entry name" value="TYR_RECOMBINASE"/>
    <property type="match status" value="1"/>
</dbReference>
<dbReference type="SUPFAM" id="SSF56349">
    <property type="entry name" value="DNA breaking-rejoining enzymes"/>
    <property type="match status" value="1"/>
</dbReference>
<sequence length="125" mass="14036">MIFVLLTSVVLKPINDYLAARGSVKDEEPLFISLRHRATGDRLTIRTISYFVKTLLRSIGLNTPRLSAHSCRHTCITMALNAGATLQEVQAMARHKSITTTQIYAHNIDRIANSAERKLDNYLVL</sequence>
<dbReference type="InterPro" id="IPR002104">
    <property type="entry name" value="Integrase_catalytic"/>
</dbReference>
<feature type="domain" description="Tyr recombinase" evidence="4">
    <location>
        <begin position="1"/>
        <end position="118"/>
    </location>
</feature>
<dbReference type="GO" id="GO:0015074">
    <property type="term" value="P:DNA integration"/>
    <property type="evidence" value="ECO:0007669"/>
    <property type="project" value="UniProtKB-KW"/>
</dbReference>
<proteinExistence type="predicted"/>
<dbReference type="AlphaFoldDB" id="A0A1F5VUS2"/>
<dbReference type="Proteomes" id="UP000178943">
    <property type="component" value="Unassembled WGS sequence"/>
</dbReference>
<keyword evidence="3" id="KW-0233">DNA recombination</keyword>
<organism evidence="5 6">
    <name type="scientific">Candidatus Fischerbacteria bacterium RBG_13_37_8</name>
    <dbReference type="NCBI Taxonomy" id="1817863"/>
    <lineage>
        <taxon>Bacteria</taxon>
        <taxon>Candidatus Fischeribacteriota</taxon>
    </lineage>
</organism>
<dbReference type="Gene3D" id="1.10.443.10">
    <property type="entry name" value="Intergrase catalytic core"/>
    <property type="match status" value="1"/>
</dbReference>
<comment type="caution">
    <text evidence="5">The sequence shown here is derived from an EMBL/GenBank/DDBJ whole genome shotgun (WGS) entry which is preliminary data.</text>
</comment>
<dbReference type="GO" id="GO:0005737">
    <property type="term" value="C:cytoplasm"/>
    <property type="evidence" value="ECO:0007669"/>
    <property type="project" value="UniProtKB-SubCell"/>
</dbReference>
<dbReference type="InterPro" id="IPR013762">
    <property type="entry name" value="Integrase-like_cat_sf"/>
</dbReference>
<dbReference type="GO" id="GO:0006310">
    <property type="term" value="P:DNA recombination"/>
    <property type="evidence" value="ECO:0007669"/>
    <property type="project" value="UniProtKB-KW"/>
</dbReference>
<dbReference type="PANTHER" id="PTHR30349:SF77">
    <property type="entry name" value="TYROSINE RECOMBINASE XERC"/>
    <property type="match status" value="1"/>
</dbReference>
<dbReference type="Pfam" id="PF00589">
    <property type="entry name" value="Phage_integrase"/>
    <property type="match status" value="1"/>
</dbReference>
<accession>A0A1F5VUS2</accession>
<dbReference type="STRING" id="1817863.A2Y62_11815"/>
<evidence type="ECO:0000313" key="5">
    <source>
        <dbReference type="EMBL" id="OGF67212.1"/>
    </source>
</evidence>
<dbReference type="InterPro" id="IPR011010">
    <property type="entry name" value="DNA_brk_join_enz"/>
</dbReference>